<evidence type="ECO:0000313" key="3">
    <source>
        <dbReference type="Proteomes" id="UP000325313"/>
    </source>
</evidence>
<feature type="region of interest" description="Disordered" evidence="1">
    <location>
        <begin position="37"/>
        <end position="92"/>
    </location>
</feature>
<evidence type="ECO:0000256" key="1">
    <source>
        <dbReference type="SAM" id="MobiDB-lite"/>
    </source>
</evidence>
<evidence type="ECO:0000313" key="2">
    <source>
        <dbReference type="EMBL" id="KAA1135133.1"/>
    </source>
</evidence>
<accession>A0A5B0SD37</accession>
<reference evidence="2 3" key="1">
    <citation type="submission" date="2019-05" db="EMBL/GenBank/DDBJ databases">
        <title>Emergence of the Ug99 lineage of the wheat stem rust pathogen through somatic hybridization.</title>
        <authorList>
            <person name="Li F."/>
            <person name="Upadhyaya N.M."/>
            <person name="Sperschneider J."/>
            <person name="Matny O."/>
            <person name="Nguyen-Phuc H."/>
            <person name="Mago R."/>
            <person name="Raley C."/>
            <person name="Miller M.E."/>
            <person name="Silverstein K.A.T."/>
            <person name="Henningsen E."/>
            <person name="Hirsch C.D."/>
            <person name="Visser B."/>
            <person name="Pretorius Z.A."/>
            <person name="Steffenson B.J."/>
            <person name="Schwessinger B."/>
            <person name="Dodds P.N."/>
            <person name="Figueroa M."/>
        </authorList>
    </citation>
    <scope>NUCLEOTIDE SEQUENCE [LARGE SCALE GENOMIC DNA]</scope>
    <source>
        <strain evidence="2 3">Ug99</strain>
    </source>
</reference>
<dbReference type="Proteomes" id="UP000325313">
    <property type="component" value="Unassembled WGS sequence"/>
</dbReference>
<proteinExistence type="predicted"/>
<protein>
    <submittedName>
        <fullName evidence="2">Uncharacterized protein</fullName>
    </submittedName>
</protein>
<organism evidence="2 3">
    <name type="scientific">Puccinia graminis f. sp. tritici</name>
    <dbReference type="NCBI Taxonomy" id="56615"/>
    <lineage>
        <taxon>Eukaryota</taxon>
        <taxon>Fungi</taxon>
        <taxon>Dikarya</taxon>
        <taxon>Basidiomycota</taxon>
        <taxon>Pucciniomycotina</taxon>
        <taxon>Pucciniomycetes</taxon>
        <taxon>Pucciniales</taxon>
        <taxon>Pucciniaceae</taxon>
        <taxon>Puccinia</taxon>
    </lineage>
</organism>
<dbReference type="EMBL" id="VDEP01000041">
    <property type="protein sequence ID" value="KAA1135133.1"/>
    <property type="molecule type" value="Genomic_DNA"/>
</dbReference>
<dbReference type="AlphaFoldDB" id="A0A5B0SD37"/>
<gene>
    <name evidence="2" type="ORF">PGTUg99_019309</name>
</gene>
<name>A0A5B0SD37_PUCGR</name>
<sequence>MQKYIPKQTSSLKEGPRNTPRTLRYCLERLDCTRNEWLLDPSRPPKDPGLSLDAPEPTGSLSEKPRQAPSALEHSPERQRSSNHPPRPPEGP</sequence>
<comment type="caution">
    <text evidence="2">The sequence shown here is derived from an EMBL/GenBank/DDBJ whole genome shotgun (WGS) entry which is preliminary data.</text>
</comment>
<feature type="region of interest" description="Disordered" evidence="1">
    <location>
        <begin position="1"/>
        <end position="21"/>
    </location>
</feature>